<gene>
    <name evidence="1" type="ORF">E9229_001761</name>
</gene>
<dbReference type="Pfam" id="PF03682">
    <property type="entry name" value="UPF0158"/>
    <property type="match status" value="1"/>
</dbReference>
<reference evidence="1 2" key="1">
    <citation type="submission" date="2020-08" db="EMBL/GenBank/DDBJ databases">
        <title>Sequencing the genomes of 1000 actinobacteria strains.</title>
        <authorList>
            <person name="Klenk H.-P."/>
        </authorList>
    </citation>
    <scope>NUCLEOTIDE SEQUENCE [LARGE SCALE GENOMIC DNA]</scope>
    <source>
        <strain evidence="1 2">DSM 22826</strain>
    </source>
</reference>
<organism evidence="1 2">
    <name type="scientific">Paeniglutamicibacter cryotolerans</name>
    <dbReference type="NCBI Taxonomy" id="670079"/>
    <lineage>
        <taxon>Bacteria</taxon>
        <taxon>Bacillati</taxon>
        <taxon>Actinomycetota</taxon>
        <taxon>Actinomycetes</taxon>
        <taxon>Micrococcales</taxon>
        <taxon>Micrococcaceae</taxon>
        <taxon>Paeniglutamicibacter</taxon>
    </lineage>
</organism>
<comment type="caution">
    <text evidence="1">The sequence shown here is derived from an EMBL/GenBank/DDBJ whole genome shotgun (WGS) entry which is preliminary data.</text>
</comment>
<sequence length="139" mass="15762">MLKLEDLNLDMIASAMQDDGSMGLSFYLDLKSGEVVTAEFEDDHLAAIGRVESHESYRQMEEFTAALPEEEARIELEQALIRRKPFVQFKRTLGAFPAEREAWLTFKEEAMRAVVVRWLVGIEAIEDPEAPTTDEITPA</sequence>
<proteinExistence type="predicted"/>
<dbReference type="EMBL" id="JACHVS010000001">
    <property type="protein sequence ID" value="MBB2995570.1"/>
    <property type="molecule type" value="Genomic_DNA"/>
</dbReference>
<evidence type="ECO:0000313" key="1">
    <source>
        <dbReference type="EMBL" id="MBB2995570.1"/>
    </source>
</evidence>
<dbReference type="InterPro" id="IPR005361">
    <property type="entry name" value="UPF0158"/>
</dbReference>
<evidence type="ECO:0000313" key="2">
    <source>
        <dbReference type="Proteomes" id="UP000523000"/>
    </source>
</evidence>
<dbReference type="RefSeq" id="WP_183510805.1">
    <property type="nucleotide sequence ID" value="NZ_BAABGK010000094.1"/>
</dbReference>
<dbReference type="AlphaFoldDB" id="A0A839QI78"/>
<accession>A0A839QI78</accession>
<protein>
    <submittedName>
        <fullName evidence="1">DNA mismatch repair ATPase MutS</fullName>
    </submittedName>
</protein>
<dbReference type="Proteomes" id="UP000523000">
    <property type="component" value="Unassembled WGS sequence"/>
</dbReference>
<name>A0A839QI78_9MICC</name>
<keyword evidence="2" id="KW-1185">Reference proteome</keyword>